<dbReference type="PANTHER" id="PTHR30231:SF41">
    <property type="entry name" value="DNA POLYMERASE III SUBUNIT EPSILON"/>
    <property type="match status" value="1"/>
</dbReference>
<dbReference type="InterPro" id="IPR036397">
    <property type="entry name" value="RNaseH_sf"/>
</dbReference>
<dbReference type="Gene3D" id="3.30.420.10">
    <property type="entry name" value="Ribonuclease H-like superfamily/Ribonuclease H"/>
    <property type="match status" value="1"/>
</dbReference>
<protein>
    <submittedName>
        <fullName evidence="4">3'-5' exonuclease</fullName>
    </submittedName>
</protein>
<dbReference type="SUPFAM" id="SSF53098">
    <property type="entry name" value="Ribonuclease H-like"/>
    <property type="match status" value="1"/>
</dbReference>
<dbReference type="NCBIfam" id="TIGR00573">
    <property type="entry name" value="dnaq"/>
    <property type="match status" value="1"/>
</dbReference>
<comment type="caution">
    <text evidence="4">The sequence shown here is derived from an EMBL/GenBank/DDBJ whole genome shotgun (WGS) entry which is preliminary data.</text>
</comment>
<keyword evidence="4" id="KW-0540">Nuclease</keyword>
<dbReference type="InterPro" id="IPR013520">
    <property type="entry name" value="Ribonucl_H"/>
</dbReference>
<evidence type="ECO:0000259" key="3">
    <source>
        <dbReference type="SMART" id="SM00479"/>
    </source>
</evidence>
<gene>
    <name evidence="4" type="ORF">FXF49_08105</name>
</gene>
<dbReference type="InterPro" id="IPR006054">
    <property type="entry name" value="DnaQ"/>
</dbReference>
<reference evidence="4 5" key="1">
    <citation type="submission" date="2019-08" db="EMBL/GenBank/DDBJ databases">
        <title>Genomic characterization of a novel candidate phylum (ARYD3) from a high temperature, high salinity tertiary oil reservoir in north central Oklahoma, USA.</title>
        <authorList>
            <person name="Youssef N.H."/>
            <person name="Yadav A."/>
            <person name="Elshahed M.S."/>
        </authorList>
    </citation>
    <scope>NUCLEOTIDE SEQUENCE [LARGE SCALE GENOMIC DNA]</scope>
    <source>
        <strain evidence="4">ARYD1</strain>
    </source>
</reference>
<dbReference type="EMBL" id="VSIV01000200">
    <property type="protein sequence ID" value="TYB33100.1"/>
    <property type="molecule type" value="Genomic_DNA"/>
</dbReference>
<sequence>MNASIHNSPLSELEFTVFDTETTGLSPYKGAKLVEIGAVKIKKGLSLDLNSTFTRLINPKVSIPYSAYKIHKISNDKVIDAPDISEVLPEFSEFTENTVAVAHNAKFDYKFIDYFMKEHNMQCNIVNILDTLSLTRLLFPEIGRYNLDRLIDYFSLYELTEEAVKGFHTENMFGNDKHYRHRALYDAINTAFIFIKCVEKIKRLGLPEKLHSLIS</sequence>
<comment type="function">
    <text evidence="1">DNA polymerase III is a complex, multichain enzyme responsible for most of the replicative synthesis in bacteria. The epsilon subunit contain the editing function and is a proofreading 3'-5' exonuclease.</text>
</comment>
<dbReference type="InterPro" id="IPR012337">
    <property type="entry name" value="RNaseH-like_sf"/>
</dbReference>
<dbReference type="RefSeq" id="WP_303701390.1">
    <property type="nucleotide sequence ID" value="NZ_VSIV01000200.1"/>
</dbReference>
<keyword evidence="4" id="KW-0378">Hydrolase</keyword>
<dbReference type="AlphaFoldDB" id="A0A5D0MNQ4"/>
<evidence type="ECO:0000313" key="4">
    <source>
        <dbReference type="EMBL" id="TYB33100.1"/>
    </source>
</evidence>
<feature type="domain" description="Exonuclease" evidence="3">
    <location>
        <begin position="14"/>
        <end position="203"/>
    </location>
</feature>
<dbReference type="FunFam" id="3.30.420.10:FF:000045">
    <property type="entry name" value="3'-5' exonuclease DinG"/>
    <property type="match status" value="1"/>
</dbReference>
<dbReference type="GO" id="GO:0003677">
    <property type="term" value="F:DNA binding"/>
    <property type="evidence" value="ECO:0007669"/>
    <property type="project" value="InterPro"/>
</dbReference>
<dbReference type="GO" id="GO:0008408">
    <property type="term" value="F:3'-5' exonuclease activity"/>
    <property type="evidence" value="ECO:0007669"/>
    <property type="project" value="TreeGrafter"/>
</dbReference>
<dbReference type="PANTHER" id="PTHR30231">
    <property type="entry name" value="DNA POLYMERASE III SUBUNIT EPSILON"/>
    <property type="match status" value="1"/>
</dbReference>
<proteinExistence type="predicted"/>
<dbReference type="GO" id="GO:0005829">
    <property type="term" value="C:cytosol"/>
    <property type="evidence" value="ECO:0007669"/>
    <property type="project" value="TreeGrafter"/>
</dbReference>
<dbReference type="CDD" id="cd06127">
    <property type="entry name" value="DEDDh"/>
    <property type="match status" value="1"/>
</dbReference>
<accession>A0A5D0MNQ4</accession>
<comment type="subunit">
    <text evidence="2">DNA polymerase III contains a core (composed of alpha, epsilon and theta chains) that associates with a tau subunit. This core dimerizes to form the POLIII' complex. PolIII' associates with the gamma complex (composed of gamma, delta, delta', psi and chi chains) and with the beta chain to form the complete DNA polymerase III complex.</text>
</comment>
<evidence type="ECO:0000256" key="2">
    <source>
        <dbReference type="ARBA" id="ARBA00026073"/>
    </source>
</evidence>
<evidence type="ECO:0000256" key="1">
    <source>
        <dbReference type="ARBA" id="ARBA00025483"/>
    </source>
</evidence>
<dbReference type="Pfam" id="PF00929">
    <property type="entry name" value="RNase_T"/>
    <property type="match status" value="1"/>
</dbReference>
<dbReference type="SMART" id="SM00479">
    <property type="entry name" value="EXOIII"/>
    <property type="match status" value="1"/>
</dbReference>
<keyword evidence="4" id="KW-0269">Exonuclease</keyword>
<dbReference type="GO" id="GO:0045004">
    <property type="term" value="P:DNA replication proofreading"/>
    <property type="evidence" value="ECO:0007669"/>
    <property type="project" value="TreeGrafter"/>
</dbReference>
<dbReference type="Proteomes" id="UP000323337">
    <property type="component" value="Unassembled WGS sequence"/>
</dbReference>
<dbReference type="GO" id="GO:0003887">
    <property type="term" value="F:DNA-directed DNA polymerase activity"/>
    <property type="evidence" value="ECO:0007669"/>
    <property type="project" value="InterPro"/>
</dbReference>
<name>A0A5D0MNQ4_FLESI</name>
<organism evidence="4 5">
    <name type="scientific">Flexistipes sinusarabici</name>
    <dbReference type="NCBI Taxonomy" id="2352"/>
    <lineage>
        <taxon>Bacteria</taxon>
        <taxon>Pseudomonadati</taxon>
        <taxon>Deferribacterota</taxon>
        <taxon>Deferribacteres</taxon>
        <taxon>Deferribacterales</taxon>
        <taxon>Flexistipitaceae</taxon>
        <taxon>Flexistipes</taxon>
    </lineage>
</organism>
<evidence type="ECO:0000313" key="5">
    <source>
        <dbReference type="Proteomes" id="UP000323337"/>
    </source>
</evidence>